<dbReference type="CDD" id="cd00200">
    <property type="entry name" value="WD40"/>
    <property type="match status" value="1"/>
</dbReference>
<feature type="repeat" description="WD" evidence="3">
    <location>
        <begin position="282"/>
        <end position="316"/>
    </location>
</feature>
<reference evidence="4" key="1">
    <citation type="submission" date="2017-08" db="EMBL/GenBank/DDBJ databases">
        <authorList>
            <person name="Polle J.E."/>
            <person name="Barry K."/>
            <person name="Cushman J."/>
            <person name="Schmutz J."/>
            <person name="Tran D."/>
            <person name="Hathwaick L.T."/>
            <person name="Yim W.C."/>
            <person name="Jenkins J."/>
            <person name="Mckie-Krisberg Z.M."/>
            <person name="Prochnik S."/>
            <person name="Lindquist E."/>
            <person name="Dockter R.B."/>
            <person name="Adam C."/>
            <person name="Molina H."/>
            <person name="Bunkerborg J."/>
            <person name="Jin E."/>
            <person name="Buchheim M."/>
            <person name="Magnuson J."/>
        </authorList>
    </citation>
    <scope>NUCLEOTIDE SEQUENCE</scope>
    <source>
        <strain evidence="4">CCAP 19/18</strain>
    </source>
</reference>
<dbReference type="InterPro" id="IPR015943">
    <property type="entry name" value="WD40/YVTN_repeat-like_dom_sf"/>
</dbReference>
<sequence>MSKRLTTLQRAEVHAEGIWSARWSGNNRLLTGGQDESVKHFEEKADGTLGLLHSYEGHTLGVVSVDVHSSGQVAASSSLDSVIRVWNLESHATLDQIETAAMETWSVAFSPDSNAQQLNFATAGGTCGGVLLWEMGQESSRMHAEMRLPPPKEERGRPKERFVLSVAYSPDGNRLACGAMDGTVALFDVASAQLLGLLEGHFKPVRSLAFTPDSSMLLTACDDMHVNLYDVENRALVESFSGHDSWVLSVSPHPSGTCFVSGGSDAKVKLWDLGTRTCIQTLTDHTDQVWSVAFNPDGSRLVSASDDKTIVTYSCA</sequence>
<evidence type="ECO:0000256" key="3">
    <source>
        <dbReference type="PROSITE-ProRule" id="PRU00221"/>
    </source>
</evidence>
<dbReference type="Gene3D" id="2.130.10.10">
    <property type="entry name" value="YVTN repeat-like/Quinoprotein amine dehydrogenase"/>
    <property type="match status" value="1"/>
</dbReference>
<accession>A0ABQ7G319</accession>
<gene>
    <name evidence="4" type="ORF">DUNSADRAFT_16753</name>
</gene>
<dbReference type="Pfam" id="PF00400">
    <property type="entry name" value="WD40"/>
    <property type="match status" value="6"/>
</dbReference>
<dbReference type="PANTHER" id="PTHR44090:SF1">
    <property type="entry name" value="SUPERKILLER COMPLEX PROTEIN 8"/>
    <property type="match status" value="1"/>
</dbReference>
<evidence type="ECO:0000313" key="4">
    <source>
        <dbReference type="EMBL" id="KAF5828973.1"/>
    </source>
</evidence>
<dbReference type="PROSITE" id="PS00678">
    <property type="entry name" value="WD_REPEATS_1"/>
    <property type="match status" value="1"/>
</dbReference>
<keyword evidence="5" id="KW-1185">Reference proteome</keyword>
<evidence type="ECO:0000256" key="1">
    <source>
        <dbReference type="ARBA" id="ARBA00022574"/>
    </source>
</evidence>
<proteinExistence type="predicted"/>
<dbReference type="InterPro" id="IPR051510">
    <property type="entry name" value="SKI8"/>
</dbReference>
<dbReference type="EMBL" id="MU070220">
    <property type="protein sequence ID" value="KAF5828973.1"/>
    <property type="molecule type" value="Genomic_DNA"/>
</dbReference>
<keyword evidence="1 3" id="KW-0853">WD repeat</keyword>
<dbReference type="InterPro" id="IPR019775">
    <property type="entry name" value="WD40_repeat_CS"/>
</dbReference>
<dbReference type="SUPFAM" id="SSF50978">
    <property type="entry name" value="WD40 repeat-like"/>
    <property type="match status" value="1"/>
</dbReference>
<dbReference type="Proteomes" id="UP000815325">
    <property type="component" value="Unassembled WGS sequence"/>
</dbReference>
<name>A0ABQ7G319_DUNSA</name>
<keyword evidence="2" id="KW-0677">Repeat</keyword>
<evidence type="ECO:0000313" key="5">
    <source>
        <dbReference type="Proteomes" id="UP000815325"/>
    </source>
</evidence>
<comment type="caution">
    <text evidence="4">The sequence shown here is derived from an EMBL/GenBank/DDBJ whole genome shotgun (WGS) entry which is preliminary data.</text>
</comment>
<dbReference type="SMART" id="SM00320">
    <property type="entry name" value="WD40"/>
    <property type="match status" value="6"/>
</dbReference>
<feature type="repeat" description="WD" evidence="3">
    <location>
        <begin position="198"/>
        <end position="239"/>
    </location>
</feature>
<dbReference type="InterPro" id="IPR020472">
    <property type="entry name" value="WD40_PAC1"/>
</dbReference>
<dbReference type="PANTHER" id="PTHR44090">
    <property type="entry name" value="WD REPEAT-CONTAINING PROTEIN 61"/>
    <property type="match status" value="1"/>
</dbReference>
<dbReference type="PRINTS" id="PR00320">
    <property type="entry name" value="GPROTEINBRPT"/>
</dbReference>
<evidence type="ECO:0000256" key="2">
    <source>
        <dbReference type="ARBA" id="ARBA00022737"/>
    </source>
</evidence>
<feature type="repeat" description="WD" evidence="3">
    <location>
        <begin position="240"/>
        <end position="281"/>
    </location>
</feature>
<dbReference type="InterPro" id="IPR001680">
    <property type="entry name" value="WD40_rpt"/>
</dbReference>
<organism evidence="4 5">
    <name type="scientific">Dunaliella salina</name>
    <name type="common">Green alga</name>
    <name type="synonym">Protococcus salinus</name>
    <dbReference type="NCBI Taxonomy" id="3046"/>
    <lineage>
        <taxon>Eukaryota</taxon>
        <taxon>Viridiplantae</taxon>
        <taxon>Chlorophyta</taxon>
        <taxon>core chlorophytes</taxon>
        <taxon>Chlorophyceae</taxon>
        <taxon>CS clade</taxon>
        <taxon>Chlamydomonadales</taxon>
        <taxon>Dunaliellaceae</taxon>
        <taxon>Dunaliella</taxon>
    </lineage>
</organism>
<feature type="repeat" description="WD" evidence="3">
    <location>
        <begin position="55"/>
        <end position="96"/>
    </location>
</feature>
<feature type="repeat" description="WD" evidence="3">
    <location>
        <begin position="163"/>
        <end position="197"/>
    </location>
</feature>
<dbReference type="PROSITE" id="PS50082">
    <property type="entry name" value="WD_REPEATS_2"/>
    <property type="match status" value="5"/>
</dbReference>
<dbReference type="PROSITE" id="PS50294">
    <property type="entry name" value="WD_REPEATS_REGION"/>
    <property type="match status" value="4"/>
</dbReference>
<dbReference type="InterPro" id="IPR036322">
    <property type="entry name" value="WD40_repeat_dom_sf"/>
</dbReference>
<protein>
    <submittedName>
        <fullName evidence="4">WD40-repeat-containing domain protein</fullName>
    </submittedName>
</protein>